<keyword evidence="10" id="KW-1185">Reference proteome</keyword>
<evidence type="ECO:0000256" key="1">
    <source>
        <dbReference type="ARBA" id="ARBA00004141"/>
    </source>
</evidence>
<evidence type="ECO:0000256" key="5">
    <source>
        <dbReference type="ARBA" id="ARBA00022692"/>
    </source>
</evidence>
<evidence type="ECO:0000256" key="7">
    <source>
        <dbReference type="ARBA" id="ARBA00023136"/>
    </source>
</evidence>
<dbReference type="NCBIfam" id="TIGR00912">
    <property type="entry name" value="2A0309"/>
    <property type="match status" value="1"/>
</dbReference>
<evidence type="ECO:0000256" key="6">
    <source>
        <dbReference type="ARBA" id="ARBA00022989"/>
    </source>
</evidence>
<dbReference type="InterPro" id="IPR004761">
    <property type="entry name" value="Spore_GerAB"/>
</dbReference>
<dbReference type="GO" id="GO:0009847">
    <property type="term" value="P:spore germination"/>
    <property type="evidence" value="ECO:0007669"/>
    <property type="project" value="InterPro"/>
</dbReference>
<feature type="transmembrane region" description="Helical" evidence="8">
    <location>
        <begin position="109"/>
        <end position="128"/>
    </location>
</feature>
<accession>A0A937FHN6</accession>
<dbReference type="PANTHER" id="PTHR34975:SF2">
    <property type="entry name" value="SPORE GERMINATION PROTEIN A2"/>
    <property type="match status" value="1"/>
</dbReference>
<dbReference type="Pfam" id="PF03845">
    <property type="entry name" value="Spore_permease"/>
    <property type="match status" value="1"/>
</dbReference>
<name>A0A937FHN6_9CLOT</name>
<feature type="transmembrane region" description="Helical" evidence="8">
    <location>
        <begin position="80"/>
        <end position="103"/>
    </location>
</feature>
<keyword evidence="7 8" id="KW-0472">Membrane</keyword>
<dbReference type="Proteomes" id="UP000623681">
    <property type="component" value="Unassembled WGS sequence"/>
</dbReference>
<dbReference type="AlphaFoldDB" id="A0A937FHN6"/>
<keyword evidence="6 8" id="KW-1133">Transmembrane helix</keyword>
<evidence type="ECO:0000256" key="8">
    <source>
        <dbReference type="SAM" id="Phobius"/>
    </source>
</evidence>
<feature type="transmembrane region" description="Helical" evidence="8">
    <location>
        <begin position="213"/>
        <end position="239"/>
    </location>
</feature>
<reference evidence="9" key="1">
    <citation type="submission" date="2021-01" db="EMBL/GenBank/DDBJ databases">
        <title>Genome public.</title>
        <authorList>
            <person name="Liu C."/>
            <person name="Sun Q."/>
        </authorList>
    </citation>
    <scope>NUCLEOTIDE SEQUENCE</scope>
    <source>
        <strain evidence="9">YIM B02565</strain>
    </source>
</reference>
<feature type="transmembrane region" description="Helical" evidence="8">
    <location>
        <begin position="140"/>
        <end position="160"/>
    </location>
</feature>
<proteinExistence type="inferred from homology"/>
<keyword evidence="5 8" id="KW-0812">Transmembrane</keyword>
<keyword evidence="4" id="KW-0309">Germination</keyword>
<feature type="transmembrane region" description="Helical" evidence="8">
    <location>
        <begin position="329"/>
        <end position="349"/>
    </location>
</feature>
<feature type="transmembrane region" description="Helical" evidence="8">
    <location>
        <begin position="37"/>
        <end position="59"/>
    </location>
</feature>
<evidence type="ECO:0000313" key="9">
    <source>
        <dbReference type="EMBL" id="MBL4933924.1"/>
    </source>
</evidence>
<evidence type="ECO:0000256" key="3">
    <source>
        <dbReference type="ARBA" id="ARBA00022448"/>
    </source>
</evidence>
<dbReference type="EMBL" id="JAESWA010000029">
    <property type="protein sequence ID" value="MBL4933924.1"/>
    <property type="molecule type" value="Genomic_DNA"/>
</dbReference>
<evidence type="ECO:0000256" key="2">
    <source>
        <dbReference type="ARBA" id="ARBA00007998"/>
    </source>
</evidence>
<sequence>MDKITSKHFMFFIICLTMLSIKLYPSLVIEWGGRDAWLYTLIAGLILITIGYIIINTFVKYSIPDLNFLYIKSFGKSFGTIFLLLFSVVLFLNCCESITALSSAIHTNLFIETPLFFSYLFLIIPCVYMASKGVESIFKLALVSITFMLICTFLIIILGLQYNKYLNVTPILENKLTLNSFFSILYALGLMSTFGISLPYIKNISKKNNLKAHYFTSIIIAVIIIVYSVFSIICSLGPIRANNLFYPEFIQAQRISYGGYVESGELFVLMEYMLGFIIKYLLCIYGIFYINQSKLTNKLKFFTIISIFIFLFCFYFSKNTYNFIVELNYLSLANLVVILIIPLIACMLFKFSHKAI</sequence>
<keyword evidence="3" id="KW-0813">Transport</keyword>
<organism evidence="9 10">
    <name type="scientific">Clostridium paridis</name>
    <dbReference type="NCBI Taxonomy" id="2803863"/>
    <lineage>
        <taxon>Bacteria</taxon>
        <taxon>Bacillati</taxon>
        <taxon>Bacillota</taxon>
        <taxon>Clostridia</taxon>
        <taxon>Eubacteriales</taxon>
        <taxon>Clostridiaceae</taxon>
        <taxon>Clostridium</taxon>
    </lineage>
</organism>
<feature type="transmembrane region" description="Helical" evidence="8">
    <location>
        <begin position="180"/>
        <end position="201"/>
    </location>
</feature>
<evidence type="ECO:0000256" key="4">
    <source>
        <dbReference type="ARBA" id="ARBA00022544"/>
    </source>
</evidence>
<feature type="transmembrane region" description="Helical" evidence="8">
    <location>
        <begin position="9"/>
        <end position="25"/>
    </location>
</feature>
<dbReference type="RefSeq" id="WP_202769386.1">
    <property type="nucleotide sequence ID" value="NZ_JAESWA010000029.1"/>
</dbReference>
<feature type="transmembrane region" description="Helical" evidence="8">
    <location>
        <begin position="299"/>
        <end position="317"/>
    </location>
</feature>
<comment type="caution">
    <text evidence="9">The sequence shown here is derived from an EMBL/GenBank/DDBJ whole genome shotgun (WGS) entry which is preliminary data.</text>
</comment>
<comment type="similarity">
    <text evidence="2">Belongs to the amino acid-polyamine-organocation (APC) superfamily. Spore germination protein (SGP) (TC 2.A.3.9) family.</text>
</comment>
<dbReference type="PANTHER" id="PTHR34975">
    <property type="entry name" value="SPORE GERMINATION PROTEIN A2"/>
    <property type="match status" value="1"/>
</dbReference>
<dbReference type="GO" id="GO:0016020">
    <property type="term" value="C:membrane"/>
    <property type="evidence" value="ECO:0007669"/>
    <property type="project" value="UniProtKB-SubCell"/>
</dbReference>
<protein>
    <submittedName>
        <fullName evidence="9">Endospore germination permease</fullName>
    </submittedName>
</protein>
<gene>
    <name evidence="9" type="ORF">JK634_19235</name>
</gene>
<feature type="transmembrane region" description="Helical" evidence="8">
    <location>
        <begin position="266"/>
        <end position="287"/>
    </location>
</feature>
<comment type="subcellular location">
    <subcellularLocation>
        <location evidence="1">Membrane</location>
        <topology evidence="1">Multi-pass membrane protein</topology>
    </subcellularLocation>
</comment>
<evidence type="ECO:0000313" key="10">
    <source>
        <dbReference type="Proteomes" id="UP000623681"/>
    </source>
</evidence>